<dbReference type="Proteomes" id="UP000003653">
    <property type="component" value="Unassembled WGS sequence"/>
</dbReference>
<accession>D5PJW2</accession>
<reference evidence="3 4" key="1">
    <citation type="submission" date="2010-04" db="EMBL/GenBank/DDBJ databases">
        <authorList>
            <person name="Muzny D."/>
            <person name="Qin X."/>
            <person name="Deng J."/>
            <person name="Jiang H."/>
            <person name="Liu Y."/>
            <person name="Qu J."/>
            <person name="Song X.-Z."/>
            <person name="Zhang L."/>
            <person name="Thornton R."/>
            <person name="Coyle M."/>
            <person name="Francisco L."/>
            <person name="Jackson L."/>
            <person name="Javaid M."/>
            <person name="Korchina V."/>
            <person name="Kovar C."/>
            <person name="Mata R."/>
            <person name="Mathew T."/>
            <person name="Ngo R."/>
            <person name="Nguyen L."/>
            <person name="Nguyen N."/>
            <person name="Okwuonu G."/>
            <person name="Ongeri F."/>
            <person name="Pham C."/>
            <person name="Simmons D."/>
            <person name="Wilczek-Boney K."/>
            <person name="Hale W."/>
            <person name="Jakkamsetti A."/>
            <person name="Pham P."/>
            <person name="Ruth R."/>
            <person name="San Lucas F."/>
            <person name="Warren J."/>
            <person name="Zhang J."/>
            <person name="Zhao Z."/>
            <person name="Zhou C."/>
            <person name="Zhu D."/>
            <person name="Lee S."/>
            <person name="Bess C."/>
            <person name="Blankenburg K."/>
            <person name="Forbes L."/>
            <person name="Fu Q."/>
            <person name="Gubbala S."/>
            <person name="Hirani K."/>
            <person name="Jayaseelan J.C."/>
            <person name="Lara F."/>
            <person name="Munidasa M."/>
            <person name="Palculict T."/>
            <person name="Patil S."/>
            <person name="Pu L.-L."/>
            <person name="Saada N."/>
            <person name="Tang L."/>
            <person name="Weissenberger G."/>
            <person name="Zhu Y."/>
            <person name="Hemphill L."/>
            <person name="Shang Y."/>
            <person name="Youmans B."/>
            <person name="Ayvaz T."/>
            <person name="Ross M."/>
            <person name="Santibanez J."/>
            <person name="Aqrawi P."/>
            <person name="Gross S."/>
            <person name="Joshi V."/>
            <person name="Fowler G."/>
            <person name="Nazareth L."/>
            <person name="Reid J."/>
            <person name="Worley K."/>
            <person name="Petrosino J."/>
            <person name="Highlander S."/>
            <person name="Gibbs R."/>
        </authorList>
    </citation>
    <scope>NUCLEOTIDE SEQUENCE [LARGE SCALE GENOMIC DNA]</scope>
    <source>
        <strain evidence="3 4">ATCC BAA-614</strain>
    </source>
</reference>
<dbReference type="HOGENOM" id="CLU_2423792_0_0_11"/>
<organism evidence="3 4">
    <name type="scientific">Mycobacterium parascrofulaceum ATCC BAA-614</name>
    <dbReference type="NCBI Taxonomy" id="525368"/>
    <lineage>
        <taxon>Bacteria</taxon>
        <taxon>Bacillati</taxon>
        <taxon>Actinomycetota</taxon>
        <taxon>Actinomycetes</taxon>
        <taxon>Mycobacteriales</taxon>
        <taxon>Mycobacteriaceae</taxon>
        <taxon>Mycobacterium</taxon>
        <taxon>Mycobacterium simiae complex</taxon>
    </lineage>
</organism>
<feature type="region of interest" description="Disordered" evidence="1">
    <location>
        <begin position="72"/>
        <end position="91"/>
    </location>
</feature>
<gene>
    <name evidence="3" type="ORF">HMPREF0591_6456</name>
</gene>
<protein>
    <submittedName>
        <fullName evidence="3">Uncharacterized protein</fullName>
    </submittedName>
</protein>
<feature type="compositionally biased region" description="Pro residues" evidence="1">
    <location>
        <begin position="40"/>
        <end position="49"/>
    </location>
</feature>
<proteinExistence type="predicted"/>
<comment type="caution">
    <text evidence="3">The sequence shown here is derived from an EMBL/GenBank/DDBJ whole genome shotgun (WGS) entry which is preliminary data.</text>
</comment>
<feature type="region of interest" description="Disordered" evidence="1">
    <location>
        <begin position="29"/>
        <end position="49"/>
    </location>
</feature>
<evidence type="ECO:0000313" key="3">
    <source>
        <dbReference type="EMBL" id="EFG73639.1"/>
    </source>
</evidence>
<evidence type="ECO:0000256" key="2">
    <source>
        <dbReference type="SAM" id="SignalP"/>
    </source>
</evidence>
<keyword evidence="4" id="KW-1185">Reference proteome</keyword>
<name>D5PJW2_9MYCO</name>
<keyword evidence="2" id="KW-0732">Signal</keyword>
<feature type="chain" id="PRO_5003075290" evidence="2">
    <location>
        <begin position="33"/>
        <end position="91"/>
    </location>
</feature>
<feature type="signal peptide" evidence="2">
    <location>
        <begin position="1"/>
        <end position="32"/>
    </location>
</feature>
<dbReference type="AlphaFoldDB" id="D5PJW2"/>
<sequence length="91" mass="9271">MNRIRHLVTGFIADIALVIAAATFAAPPPASADPICGTPGTPPCAGPGPLTPEQQCALFAARTWTPCNWMGMQVPAGTPGSWDSPPAPPPP</sequence>
<evidence type="ECO:0000313" key="4">
    <source>
        <dbReference type="Proteomes" id="UP000003653"/>
    </source>
</evidence>
<evidence type="ECO:0000256" key="1">
    <source>
        <dbReference type="SAM" id="MobiDB-lite"/>
    </source>
</evidence>
<dbReference type="EMBL" id="ADNV01000405">
    <property type="protein sequence ID" value="EFG73639.1"/>
    <property type="molecule type" value="Genomic_DNA"/>
</dbReference>